<evidence type="ECO:0000259" key="1">
    <source>
        <dbReference type="Pfam" id="PF13524"/>
    </source>
</evidence>
<dbReference type="EMBL" id="JAODOR010000011">
    <property type="protein sequence ID" value="MCT9002798.1"/>
    <property type="molecule type" value="Genomic_DNA"/>
</dbReference>
<evidence type="ECO:0000313" key="3">
    <source>
        <dbReference type="Proteomes" id="UP001300496"/>
    </source>
</evidence>
<gene>
    <name evidence="2" type="ORF">N4R40_10520</name>
</gene>
<proteinExistence type="predicted"/>
<reference evidence="2 3" key="1">
    <citation type="journal article" date="2024" name="Int. J. Syst. Evol. Microbiol.">
        <title>Microbacterium memoriense sp. nov., a member of the Actinomycetota from marine beach sediment of the north coast of Portugal.</title>
        <authorList>
            <person name="Santos J.D.N.D."/>
            <person name="Klimek D."/>
            <person name="Calusinska M."/>
            <person name="Lobo-da-Cunha A."/>
            <person name="Catita J."/>
            <person name="Goncalves H."/>
            <person name="Gonzalez I."/>
            <person name="Lage O.M."/>
        </authorList>
    </citation>
    <scope>NUCLEOTIDE SEQUENCE [LARGE SCALE GENOMIC DNA]</scope>
    <source>
        <strain evidence="2 3">PMIC_1C1B</strain>
    </source>
</reference>
<evidence type="ECO:0000313" key="2">
    <source>
        <dbReference type="EMBL" id="MCT9002798.1"/>
    </source>
</evidence>
<accession>A0ABT2PG55</accession>
<name>A0ABT2PG55_9MICO</name>
<keyword evidence="3" id="KW-1185">Reference proteome</keyword>
<comment type="caution">
    <text evidence="2">The sequence shown here is derived from an EMBL/GenBank/DDBJ whole genome shotgun (WGS) entry which is preliminary data.</text>
</comment>
<sequence length="302" mass="33428">MVWAIKISAPDDETSSRWGDTAFAQDLADALERLGQVVSIHPLGANPTPPSGRYDVVLVLRGLHRIEPLEGSLDYLWIISHPDAVGADELGAGWNRVFAASMSWDRSAEIGAQPLLQAASARRFTPRRDDVDGYDHDVLFVGTSRGIERPVIRDAVTVGADLTIFGHDWERFAPESAIGGDHLPFADVPAAYSSSRIVLNDHWDDMRRCGFLSNRLFDATFAGARVISDSVPYMSEVFGDLVQTYVDLPDLTALLTDRDRWPSGAKRDATIAELRLHHSFDARASTLLTSALEDFRRTRRGR</sequence>
<organism evidence="2 3">
    <name type="scientific">Microbacterium memoriense</name>
    <dbReference type="NCBI Taxonomy" id="2978350"/>
    <lineage>
        <taxon>Bacteria</taxon>
        <taxon>Bacillati</taxon>
        <taxon>Actinomycetota</taxon>
        <taxon>Actinomycetes</taxon>
        <taxon>Micrococcales</taxon>
        <taxon>Microbacteriaceae</taxon>
        <taxon>Microbacterium</taxon>
    </lineage>
</organism>
<dbReference type="InterPro" id="IPR055259">
    <property type="entry name" value="YkvP/CgeB_Glyco_trans-like"/>
</dbReference>
<feature type="domain" description="Spore protein YkvP/CgeB glycosyl transferase-like" evidence="1">
    <location>
        <begin position="158"/>
        <end position="288"/>
    </location>
</feature>
<dbReference type="Pfam" id="PF13524">
    <property type="entry name" value="Glyco_trans_1_2"/>
    <property type="match status" value="1"/>
</dbReference>
<protein>
    <submittedName>
        <fullName evidence="2">Glycosyltransferase</fullName>
    </submittedName>
</protein>
<dbReference type="Proteomes" id="UP001300496">
    <property type="component" value="Unassembled WGS sequence"/>
</dbReference>
<dbReference type="RefSeq" id="WP_261607327.1">
    <property type="nucleotide sequence ID" value="NZ_JAODOR010000011.1"/>
</dbReference>